<sequence length="98" mass="10692">MKVIERLLLLYPLRALRSSTRSQPGPDLQVWLYQAAAPVKGTPDATIAKGKYVKVGELKKFSGNFSFTAPAGTMLNTYKSVVLWCADVKTAFAAADLQ</sequence>
<proteinExistence type="predicted"/>
<protein>
    <recommendedName>
        <fullName evidence="1">DM13 domain-containing protein</fullName>
    </recommendedName>
</protein>
<organism evidence="2 3">
    <name type="scientific">Deinococcus ruber</name>
    <dbReference type="NCBI Taxonomy" id="1848197"/>
    <lineage>
        <taxon>Bacteria</taxon>
        <taxon>Thermotogati</taxon>
        <taxon>Deinococcota</taxon>
        <taxon>Deinococci</taxon>
        <taxon>Deinococcales</taxon>
        <taxon>Deinococcaceae</taxon>
        <taxon>Deinococcus</taxon>
    </lineage>
</organism>
<gene>
    <name evidence="2" type="ORF">GCM10008957_39810</name>
</gene>
<dbReference type="RefSeq" id="WP_189092247.1">
    <property type="nucleotide sequence ID" value="NZ_BMQL01000032.1"/>
</dbReference>
<dbReference type="PROSITE" id="PS51549">
    <property type="entry name" value="DM13"/>
    <property type="match status" value="1"/>
</dbReference>
<dbReference type="Pfam" id="PF10517">
    <property type="entry name" value="DM13"/>
    <property type="match status" value="1"/>
</dbReference>
<dbReference type="EMBL" id="BMQL01000032">
    <property type="protein sequence ID" value="GGR24044.1"/>
    <property type="molecule type" value="Genomic_DNA"/>
</dbReference>
<name>A0A918CH63_9DEIO</name>
<evidence type="ECO:0000313" key="2">
    <source>
        <dbReference type="EMBL" id="GGR24044.1"/>
    </source>
</evidence>
<reference evidence="2" key="1">
    <citation type="journal article" date="2014" name="Int. J. Syst. Evol. Microbiol.">
        <title>Complete genome sequence of Corynebacterium casei LMG S-19264T (=DSM 44701T), isolated from a smear-ripened cheese.</title>
        <authorList>
            <consortium name="US DOE Joint Genome Institute (JGI-PGF)"/>
            <person name="Walter F."/>
            <person name="Albersmeier A."/>
            <person name="Kalinowski J."/>
            <person name="Ruckert C."/>
        </authorList>
    </citation>
    <scope>NUCLEOTIDE SEQUENCE</scope>
    <source>
        <strain evidence="2">JCM 31311</strain>
    </source>
</reference>
<accession>A0A918CH63</accession>
<reference evidence="2" key="2">
    <citation type="submission" date="2020-09" db="EMBL/GenBank/DDBJ databases">
        <authorList>
            <person name="Sun Q."/>
            <person name="Ohkuma M."/>
        </authorList>
    </citation>
    <scope>NUCLEOTIDE SEQUENCE</scope>
    <source>
        <strain evidence="2">JCM 31311</strain>
    </source>
</reference>
<dbReference type="InterPro" id="IPR019545">
    <property type="entry name" value="DM13_domain"/>
</dbReference>
<keyword evidence="3" id="KW-1185">Reference proteome</keyword>
<dbReference type="Proteomes" id="UP000603865">
    <property type="component" value="Unassembled WGS sequence"/>
</dbReference>
<comment type="caution">
    <text evidence="2">The sequence shown here is derived from an EMBL/GenBank/DDBJ whole genome shotgun (WGS) entry which is preliminary data.</text>
</comment>
<dbReference type="AlphaFoldDB" id="A0A918CH63"/>
<feature type="domain" description="DM13" evidence="1">
    <location>
        <begin position="1"/>
        <end position="98"/>
    </location>
</feature>
<evidence type="ECO:0000313" key="3">
    <source>
        <dbReference type="Proteomes" id="UP000603865"/>
    </source>
</evidence>
<evidence type="ECO:0000259" key="1">
    <source>
        <dbReference type="PROSITE" id="PS51549"/>
    </source>
</evidence>